<dbReference type="EMBL" id="GU474912">
    <property type="protein sequence ID" value="ADI19170.1"/>
    <property type="molecule type" value="Genomic_DNA"/>
</dbReference>
<sequence length="319" mass="36745">MIIIGSGMTGITLANNLDPEKFEIQILDKGRGVGGRMASKTIFVDNKEFRYDYGAQFFTVRSEEFGDQVSEWEMKKHVKVWCNGFENNDGHNRYMSTNGMRDLLKNISSGLKIQQNQKVAKIEYLDDYWRLGTSRANFESELLVITTPLPQCVELLKTIPIFYHHDSLDEIKKIEYKKCIALIMTMGSESNFDSPGAYQMMDEDWDFVSDNKIKGISPNTCVTAHASNALSEHLWNDDEAKIKDQLVDKIKNRFKIKPEHYFLHKWLYAQSKTNLEGYFKKIASYNNSFFIAGEVFGGSKIEGAYLSGYHLAKYMNKQY</sequence>
<dbReference type="GO" id="GO:0016491">
    <property type="term" value="F:oxidoreductase activity"/>
    <property type="evidence" value="ECO:0007669"/>
    <property type="project" value="InterPro"/>
</dbReference>
<accession>E0XXM9</accession>
<dbReference type="InterPro" id="IPR002937">
    <property type="entry name" value="Amino_oxidase"/>
</dbReference>
<organism evidence="2">
    <name type="scientific">uncultured delta proteobacterium HF0130_05G09</name>
    <dbReference type="NCBI Taxonomy" id="710827"/>
    <lineage>
        <taxon>Bacteria</taxon>
        <taxon>Deltaproteobacteria</taxon>
        <taxon>environmental samples</taxon>
    </lineage>
</organism>
<dbReference type="Pfam" id="PF01593">
    <property type="entry name" value="Amino_oxidase"/>
    <property type="match status" value="1"/>
</dbReference>
<feature type="domain" description="Amine oxidase" evidence="1">
    <location>
        <begin position="76"/>
        <end position="314"/>
    </location>
</feature>
<evidence type="ECO:0000313" key="2">
    <source>
        <dbReference type="EMBL" id="ADI19170.1"/>
    </source>
</evidence>
<dbReference type="Pfam" id="PF13450">
    <property type="entry name" value="NAD_binding_8"/>
    <property type="match status" value="1"/>
</dbReference>
<evidence type="ECO:0000259" key="1">
    <source>
        <dbReference type="Pfam" id="PF01593"/>
    </source>
</evidence>
<dbReference type="PANTHER" id="PTHR16128:SF5">
    <property type="entry name" value="FAD_NAD(P)-BINDING OXIDOREDUCTASE FAMILY PROTEIN"/>
    <property type="match status" value="1"/>
</dbReference>
<dbReference type="AlphaFoldDB" id="E0XXM9"/>
<dbReference type="Gene3D" id="3.90.660.10">
    <property type="match status" value="1"/>
</dbReference>
<dbReference type="Gene3D" id="3.50.50.60">
    <property type="entry name" value="FAD/NAD(P)-binding domain"/>
    <property type="match status" value="1"/>
</dbReference>
<proteinExistence type="predicted"/>
<dbReference type="InterPro" id="IPR036188">
    <property type="entry name" value="FAD/NAD-bd_sf"/>
</dbReference>
<dbReference type="PANTHER" id="PTHR16128">
    <property type="entry name" value="FAD/NAD(P)-BINDING OXIDOREDUCTASE FAMILY PROTEIN"/>
    <property type="match status" value="1"/>
</dbReference>
<dbReference type="SUPFAM" id="SSF51905">
    <property type="entry name" value="FAD/NAD(P)-binding domain"/>
    <property type="match status" value="1"/>
</dbReference>
<reference evidence="2" key="1">
    <citation type="journal article" date="2011" name="Environ. Microbiol.">
        <title>Time-series analyses of Monterey Bay coastal microbial picoplankton using a 'genome proxy' microarray.</title>
        <authorList>
            <person name="Rich V.I."/>
            <person name="Pham V.D."/>
            <person name="Eppley J."/>
            <person name="Shi Y."/>
            <person name="DeLong E.F."/>
        </authorList>
    </citation>
    <scope>NUCLEOTIDE SEQUENCE</scope>
</reference>
<name>E0XXM9_9DELT</name>
<protein>
    <submittedName>
        <fullName evidence="2">Predicted NAD/FAD-dependent oxidoreductase</fullName>
    </submittedName>
</protein>